<name>A0A1X3CZ12_9NEIS</name>
<organism evidence="1 2">
    <name type="scientific">Neisseria canis</name>
    <dbReference type="NCBI Taxonomy" id="493"/>
    <lineage>
        <taxon>Bacteria</taxon>
        <taxon>Pseudomonadati</taxon>
        <taxon>Pseudomonadota</taxon>
        <taxon>Betaproteobacteria</taxon>
        <taxon>Neisseriales</taxon>
        <taxon>Neisseriaceae</taxon>
        <taxon>Neisseria</taxon>
    </lineage>
</organism>
<dbReference type="EMBL" id="LR134313">
    <property type="protein sequence ID" value="VEF02098.1"/>
    <property type="molecule type" value="Genomic_DNA"/>
</dbReference>
<gene>
    <name evidence="1" type="ORF">NCTC10296_01617</name>
</gene>
<sequence length="69" mass="7862">MNTYETALKQLDEIIAHLRSNQSAYCSEAEEQDSQALRFKTLKRVLSPNDQATIDKIAAYHAKHVTRQA</sequence>
<evidence type="ECO:0000313" key="1">
    <source>
        <dbReference type="EMBL" id="VEF02098.1"/>
    </source>
</evidence>
<dbReference type="AlphaFoldDB" id="A0A1X3CZ12"/>
<protein>
    <submittedName>
        <fullName evidence="1">Uncharacterized protein</fullName>
    </submittedName>
</protein>
<dbReference type="OrthoDB" id="8604224at2"/>
<dbReference type="KEGG" id="nci:NCTC10296_01617"/>
<keyword evidence="2" id="KW-1185">Reference proteome</keyword>
<dbReference type="STRING" id="493.BWD07_03225"/>
<accession>A0A1X3CZ12</accession>
<reference evidence="1 2" key="1">
    <citation type="submission" date="2018-12" db="EMBL/GenBank/DDBJ databases">
        <authorList>
            <consortium name="Pathogen Informatics"/>
        </authorList>
    </citation>
    <scope>NUCLEOTIDE SEQUENCE [LARGE SCALE GENOMIC DNA]</scope>
    <source>
        <strain evidence="1 2">NCTC10296</strain>
    </source>
</reference>
<dbReference type="RefSeq" id="WP_085415930.1">
    <property type="nucleotide sequence ID" value="NZ_CAUJPY010000003.1"/>
</dbReference>
<evidence type="ECO:0000313" key="2">
    <source>
        <dbReference type="Proteomes" id="UP000279284"/>
    </source>
</evidence>
<dbReference type="Proteomes" id="UP000279284">
    <property type="component" value="Chromosome"/>
</dbReference>
<proteinExistence type="predicted"/>